<evidence type="ECO:0000313" key="7">
    <source>
        <dbReference type="EMBL" id="CAE0505064.1"/>
    </source>
</evidence>
<evidence type="ECO:0000256" key="4">
    <source>
        <dbReference type="ARBA" id="ARBA00035656"/>
    </source>
</evidence>
<evidence type="ECO:0000256" key="1">
    <source>
        <dbReference type="ARBA" id="ARBA00004300"/>
    </source>
</evidence>
<keyword evidence="2" id="KW-0963">Cytoplasm</keyword>
<proteinExistence type="inferred from homology"/>
<gene>
    <name evidence="7" type="ORF">DTER00134_LOCUS20137</name>
</gene>
<comment type="similarity">
    <text evidence="4">Belongs to the CFAP96 family.</text>
</comment>
<reference evidence="7" key="1">
    <citation type="submission" date="2021-01" db="EMBL/GenBank/DDBJ databases">
        <authorList>
            <person name="Corre E."/>
            <person name="Pelletier E."/>
            <person name="Niang G."/>
            <person name="Scheremetjew M."/>
            <person name="Finn R."/>
            <person name="Kale V."/>
            <person name="Holt S."/>
            <person name="Cochrane G."/>
            <person name="Meng A."/>
            <person name="Brown T."/>
            <person name="Cohen L."/>
        </authorList>
    </citation>
    <scope>NUCLEOTIDE SEQUENCE</scope>
    <source>
        <strain evidence="7">CCMP1320</strain>
    </source>
</reference>
<dbReference type="PANTHER" id="PTHR31144">
    <property type="entry name" value="UPF0602 PROTEIN C4ORF47"/>
    <property type="match status" value="1"/>
</dbReference>
<organism evidence="7">
    <name type="scientific">Dunaliella tertiolecta</name>
    <name type="common">Green alga</name>
    <dbReference type="NCBI Taxonomy" id="3047"/>
    <lineage>
        <taxon>Eukaryota</taxon>
        <taxon>Viridiplantae</taxon>
        <taxon>Chlorophyta</taxon>
        <taxon>core chlorophytes</taxon>
        <taxon>Chlorophyceae</taxon>
        <taxon>CS clade</taxon>
        <taxon>Chlamydomonadales</taxon>
        <taxon>Dunaliellaceae</taxon>
        <taxon>Dunaliella</taxon>
    </lineage>
</organism>
<evidence type="ECO:0000256" key="6">
    <source>
        <dbReference type="SAM" id="MobiDB-lite"/>
    </source>
</evidence>
<name>A0A7S3VTB1_DUNTE</name>
<evidence type="ECO:0000256" key="3">
    <source>
        <dbReference type="ARBA" id="ARBA00023212"/>
    </source>
</evidence>
<evidence type="ECO:0000256" key="2">
    <source>
        <dbReference type="ARBA" id="ARBA00022490"/>
    </source>
</evidence>
<dbReference type="InterPro" id="IPR029358">
    <property type="entry name" value="CFAP96"/>
</dbReference>
<evidence type="ECO:0000256" key="5">
    <source>
        <dbReference type="ARBA" id="ARBA00035693"/>
    </source>
</evidence>
<keyword evidence="3" id="KW-0206">Cytoskeleton</keyword>
<dbReference type="EMBL" id="HBIP01033019">
    <property type="protein sequence ID" value="CAE0505064.1"/>
    <property type="molecule type" value="Transcribed_RNA"/>
</dbReference>
<dbReference type="AlphaFoldDB" id="A0A7S3VTB1"/>
<dbReference type="Pfam" id="PF15239">
    <property type="entry name" value="CFAP96-like"/>
    <property type="match status" value="1"/>
</dbReference>
<sequence>MPYNFDGHNDLYSTFNEEKGLAVGDAYTTEHQANLMSRHRGKQFGVPFQPKGKGPDAMIDKNLKLTVPGDKYIEPYSLQKDLGASKSSIHGRAFVPPTGSKSLGGSGTIHGLFGNPKDMFNTAPLMSQQKPKTPPVPGKRNIYVSPPKRGTFGFPTQDRSIGGTRFEFIPDEYCRGRVVEKELKKEARARIPKPFISTGRSNKGIEPMSSYMGPSGPPPDSRRSQTASGVHHSRAWKAPNPPQKGQGYGTLGKLEYIPNPSLPPKESKRPTGAFKPPGGHHSRLSMWSPSPYEYAPRPPPNNDVAYTS</sequence>
<comment type="subcellular location">
    <subcellularLocation>
        <location evidence="1">Cytoplasm</location>
        <location evidence="1">Cytoskeleton</location>
        <location evidence="1">Microtubule organizing center</location>
        <location evidence="1">Centrosome</location>
    </subcellularLocation>
</comment>
<dbReference type="GO" id="GO:0005881">
    <property type="term" value="C:cytoplasmic microtubule"/>
    <property type="evidence" value="ECO:0007669"/>
    <property type="project" value="TreeGrafter"/>
</dbReference>
<dbReference type="PANTHER" id="PTHR31144:SF1">
    <property type="entry name" value="UPF0602 PROTEIN C4ORF47"/>
    <property type="match status" value="1"/>
</dbReference>
<accession>A0A7S3VTB1</accession>
<protein>
    <recommendedName>
        <fullName evidence="5">Cilia-and flagella-associated protein 96</fullName>
    </recommendedName>
</protein>
<feature type="region of interest" description="Disordered" evidence="6">
    <location>
        <begin position="195"/>
        <end position="308"/>
    </location>
</feature>